<dbReference type="InterPro" id="IPR002893">
    <property type="entry name" value="Znf_MYND"/>
</dbReference>
<evidence type="ECO:0000256" key="1">
    <source>
        <dbReference type="ARBA" id="ARBA00022723"/>
    </source>
</evidence>
<protein>
    <recommendedName>
        <fullName evidence="5">MYND-type domain-containing protein</fullName>
    </recommendedName>
</protein>
<gene>
    <name evidence="6" type="ORF">OE88DRAFT_1737432</name>
</gene>
<keyword evidence="3" id="KW-0862">Zinc</keyword>
<evidence type="ECO:0000256" key="2">
    <source>
        <dbReference type="ARBA" id="ARBA00022771"/>
    </source>
</evidence>
<evidence type="ECO:0000259" key="5">
    <source>
        <dbReference type="PROSITE" id="PS50865"/>
    </source>
</evidence>
<feature type="domain" description="MYND-type" evidence="5">
    <location>
        <begin position="459"/>
        <end position="502"/>
    </location>
</feature>
<sequence length="509" mass="58288">MPSIPLLLLHEPARYVEKLAIYGEPSNPRIKTVLDAMHSVEDELALCKDDNSGRWRLLRDGGIISIVRRLTCSGPKGPESPELGLGLLICSLCVRLLVDSSAVEKSTQNHWSAVQDAFKTAVEVTTYSKTSVLTSNGGQASLRGLLGRYLVNLAYLRNEEEPDTVKALPVRSRSPDPLSDEIESAGCRLFDKFVKDCPSVYDVAYHCWLFAFCEDSITELYCLFRMVRLTLESTEWSWKHYDYIHVIGPEMFMGAVCHLLTDISITDECLFDLVDSLSEIVRSPPSCSLLNFPEDMPMLLMDAMWRQVLDNQQERREYHPPCARRANDVMRACLKQSASPLAALSAILTDCQGASMMARIAVECAHDYIDDDHPTPPTIFLVDLFLYYINPRMDDQQAERYDLAKLLRREMEPLWLKTLKHIRTLAAAQPGSSYVIEDWIRLGNVLAMEEREYFRGCFWYMCPLWKEHTDRKMYSCKCDQAQYCDKKCQAADWRIGGHRNKCTHRRDKH</sequence>
<dbReference type="OrthoDB" id="432970at2759"/>
<dbReference type="Proteomes" id="UP000305948">
    <property type="component" value="Unassembled WGS sequence"/>
</dbReference>
<evidence type="ECO:0000256" key="4">
    <source>
        <dbReference type="PROSITE-ProRule" id="PRU00134"/>
    </source>
</evidence>
<keyword evidence="7" id="KW-1185">Reference proteome</keyword>
<accession>A0A5C3MUE4</accession>
<dbReference type="PROSITE" id="PS50865">
    <property type="entry name" value="ZF_MYND_2"/>
    <property type="match status" value="1"/>
</dbReference>
<reference evidence="6 7" key="1">
    <citation type="journal article" date="2019" name="Nat. Ecol. Evol.">
        <title>Megaphylogeny resolves global patterns of mushroom evolution.</title>
        <authorList>
            <person name="Varga T."/>
            <person name="Krizsan K."/>
            <person name="Foldi C."/>
            <person name="Dima B."/>
            <person name="Sanchez-Garcia M."/>
            <person name="Sanchez-Ramirez S."/>
            <person name="Szollosi G.J."/>
            <person name="Szarkandi J.G."/>
            <person name="Papp V."/>
            <person name="Albert L."/>
            <person name="Andreopoulos W."/>
            <person name="Angelini C."/>
            <person name="Antonin V."/>
            <person name="Barry K.W."/>
            <person name="Bougher N.L."/>
            <person name="Buchanan P."/>
            <person name="Buyck B."/>
            <person name="Bense V."/>
            <person name="Catcheside P."/>
            <person name="Chovatia M."/>
            <person name="Cooper J."/>
            <person name="Damon W."/>
            <person name="Desjardin D."/>
            <person name="Finy P."/>
            <person name="Geml J."/>
            <person name="Haridas S."/>
            <person name="Hughes K."/>
            <person name="Justo A."/>
            <person name="Karasinski D."/>
            <person name="Kautmanova I."/>
            <person name="Kiss B."/>
            <person name="Kocsube S."/>
            <person name="Kotiranta H."/>
            <person name="LaButti K.M."/>
            <person name="Lechner B.E."/>
            <person name="Liimatainen K."/>
            <person name="Lipzen A."/>
            <person name="Lukacs Z."/>
            <person name="Mihaltcheva S."/>
            <person name="Morgado L.N."/>
            <person name="Niskanen T."/>
            <person name="Noordeloos M.E."/>
            <person name="Ohm R.A."/>
            <person name="Ortiz-Santana B."/>
            <person name="Ovrebo C."/>
            <person name="Racz N."/>
            <person name="Riley R."/>
            <person name="Savchenko A."/>
            <person name="Shiryaev A."/>
            <person name="Soop K."/>
            <person name="Spirin V."/>
            <person name="Szebenyi C."/>
            <person name="Tomsovsky M."/>
            <person name="Tulloss R.E."/>
            <person name="Uehling J."/>
            <person name="Grigoriev I.V."/>
            <person name="Vagvolgyi C."/>
            <person name="Papp T."/>
            <person name="Martin F.M."/>
            <person name="Miettinen O."/>
            <person name="Hibbett D.S."/>
            <person name="Nagy L.G."/>
        </authorList>
    </citation>
    <scope>NUCLEOTIDE SEQUENCE [LARGE SCALE GENOMIC DNA]</scope>
    <source>
        <strain evidence="6 7">OMC1185</strain>
    </source>
</reference>
<dbReference type="AlphaFoldDB" id="A0A5C3MUE4"/>
<evidence type="ECO:0000313" key="6">
    <source>
        <dbReference type="EMBL" id="TFK48647.1"/>
    </source>
</evidence>
<proteinExistence type="predicted"/>
<keyword evidence="1" id="KW-0479">Metal-binding</keyword>
<dbReference type="GO" id="GO:0008270">
    <property type="term" value="F:zinc ion binding"/>
    <property type="evidence" value="ECO:0007669"/>
    <property type="project" value="UniProtKB-KW"/>
</dbReference>
<evidence type="ECO:0000313" key="7">
    <source>
        <dbReference type="Proteomes" id="UP000305948"/>
    </source>
</evidence>
<dbReference type="EMBL" id="ML213518">
    <property type="protein sequence ID" value="TFK48647.1"/>
    <property type="molecule type" value="Genomic_DNA"/>
</dbReference>
<name>A0A5C3MUE4_9AGAM</name>
<keyword evidence="2 4" id="KW-0863">Zinc-finger</keyword>
<evidence type="ECO:0000256" key="3">
    <source>
        <dbReference type="ARBA" id="ARBA00022833"/>
    </source>
</evidence>
<organism evidence="6 7">
    <name type="scientific">Heliocybe sulcata</name>
    <dbReference type="NCBI Taxonomy" id="5364"/>
    <lineage>
        <taxon>Eukaryota</taxon>
        <taxon>Fungi</taxon>
        <taxon>Dikarya</taxon>
        <taxon>Basidiomycota</taxon>
        <taxon>Agaricomycotina</taxon>
        <taxon>Agaricomycetes</taxon>
        <taxon>Gloeophyllales</taxon>
        <taxon>Gloeophyllaceae</taxon>
        <taxon>Heliocybe</taxon>
    </lineage>
</organism>